<evidence type="ECO:0000313" key="6">
    <source>
        <dbReference type="Proteomes" id="UP001626550"/>
    </source>
</evidence>
<feature type="compositionally biased region" description="Basic and acidic residues" evidence="4">
    <location>
        <begin position="281"/>
        <end position="294"/>
    </location>
</feature>
<keyword evidence="6" id="KW-1185">Reference proteome</keyword>
<comment type="similarity">
    <text evidence="2">Belongs to the ISY1 family.</text>
</comment>
<dbReference type="Pfam" id="PF06246">
    <property type="entry name" value="Isy1"/>
    <property type="match status" value="1"/>
</dbReference>
<keyword evidence="3" id="KW-0539">Nucleus</keyword>
<feature type="compositionally biased region" description="Acidic residues" evidence="4">
    <location>
        <begin position="332"/>
        <end position="346"/>
    </location>
</feature>
<dbReference type="EMBL" id="JBJKFK010000196">
    <property type="protein sequence ID" value="KAL3318857.1"/>
    <property type="molecule type" value="Genomic_DNA"/>
</dbReference>
<comment type="subcellular location">
    <subcellularLocation>
        <location evidence="1">Nucleus</location>
    </subcellularLocation>
</comment>
<dbReference type="Proteomes" id="UP001626550">
    <property type="component" value="Unassembled WGS sequence"/>
</dbReference>
<evidence type="ECO:0000256" key="4">
    <source>
        <dbReference type="SAM" id="MobiDB-lite"/>
    </source>
</evidence>
<dbReference type="PANTHER" id="PTHR13021">
    <property type="entry name" value="PRE-MRNA-SPLICING FACTOR ISY1"/>
    <property type="match status" value="1"/>
</dbReference>
<evidence type="ECO:0000313" key="5">
    <source>
        <dbReference type="EMBL" id="KAL3318857.1"/>
    </source>
</evidence>
<proteinExistence type="inferred from homology"/>
<feature type="region of interest" description="Disordered" evidence="4">
    <location>
        <begin position="275"/>
        <end position="346"/>
    </location>
</feature>
<name>A0ABD2QH46_9PLAT</name>
<evidence type="ECO:0000256" key="2">
    <source>
        <dbReference type="ARBA" id="ARBA00007002"/>
    </source>
</evidence>
<dbReference type="Gene3D" id="1.10.287.660">
    <property type="entry name" value="Helix hairpin bin"/>
    <property type="match status" value="1"/>
</dbReference>
<dbReference type="AlphaFoldDB" id="A0ABD2QH46"/>
<comment type="caution">
    <text evidence="5">The sequence shown here is derived from an EMBL/GenBank/DDBJ whole genome shotgun (WGS) entry which is preliminary data.</text>
</comment>
<dbReference type="InterPro" id="IPR029012">
    <property type="entry name" value="Helix_hairpin_bin_sf"/>
</dbReference>
<protein>
    <submittedName>
        <fullName evidence="5">NineTeen Complex (NTC) component</fullName>
    </submittedName>
</protein>
<evidence type="ECO:0000256" key="1">
    <source>
        <dbReference type="ARBA" id="ARBA00004123"/>
    </source>
</evidence>
<organism evidence="5 6">
    <name type="scientific">Cichlidogyrus casuarinus</name>
    <dbReference type="NCBI Taxonomy" id="1844966"/>
    <lineage>
        <taxon>Eukaryota</taxon>
        <taxon>Metazoa</taxon>
        <taxon>Spiralia</taxon>
        <taxon>Lophotrochozoa</taxon>
        <taxon>Platyhelminthes</taxon>
        <taxon>Monogenea</taxon>
        <taxon>Monopisthocotylea</taxon>
        <taxon>Dactylogyridea</taxon>
        <taxon>Ancyrocephalidae</taxon>
        <taxon>Cichlidogyrus</taxon>
    </lineage>
</organism>
<sequence>MVASLGEYKIRDLNDEINKLIREKSHWEKRIKELGGPDYAADAPKLLEKDGREAPGYRGYRYFGAARDLPGVRELFEEEPQPPPRKTRGELMKNVDISYYGNCDEDDGVILPQEAEYEKQMIRQKIKSYQKRRIEEKSGVHRLHKKLIDNEQDVDDIHQDDQNIYDAGSNPVDEELMRLYADFEPDKKEKKDKETDKIYSLLSTVDEDLAACSASSNSAKPITKLPNSLPHAFVAHVPVKSQAEMEELLVEQRKKQLMSQYMSEDLLATVSQTSALLGHNETTEKKKNDDKPREFSANLEDAPLLTGSKRSASSAGIDPHEAASHHPLYNDSADEDEDNDEDFEDE</sequence>
<accession>A0ABD2QH46</accession>
<evidence type="ECO:0000256" key="3">
    <source>
        <dbReference type="ARBA" id="ARBA00023242"/>
    </source>
</evidence>
<gene>
    <name evidence="5" type="primary">ISY1</name>
    <name evidence="5" type="ORF">Ciccas_002486</name>
</gene>
<dbReference type="GO" id="GO:0005634">
    <property type="term" value="C:nucleus"/>
    <property type="evidence" value="ECO:0007669"/>
    <property type="project" value="UniProtKB-SubCell"/>
</dbReference>
<dbReference type="InterPro" id="IPR009360">
    <property type="entry name" value="Isy1"/>
</dbReference>
<reference evidence="5 6" key="1">
    <citation type="submission" date="2024-11" db="EMBL/GenBank/DDBJ databases">
        <title>Adaptive evolution of stress response genes in parasites aligns with host niche diversity.</title>
        <authorList>
            <person name="Hahn C."/>
            <person name="Resl P."/>
        </authorList>
    </citation>
    <scope>NUCLEOTIDE SEQUENCE [LARGE SCALE GENOMIC DNA]</scope>
    <source>
        <strain evidence="5">EGGRZ-B1_66</strain>
        <tissue evidence="5">Body</tissue>
    </source>
</reference>
<dbReference type="SUPFAM" id="SSF140102">
    <property type="entry name" value="ISY1 domain-like"/>
    <property type="match status" value="1"/>
</dbReference>
<dbReference type="InterPro" id="IPR037200">
    <property type="entry name" value="Isy1_sf"/>
</dbReference>